<dbReference type="EMBL" id="CP159510">
    <property type="protein sequence ID" value="XCJ16290.1"/>
    <property type="molecule type" value="Genomic_DNA"/>
</dbReference>
<evidence type="ECO:0000256" key="1">
    <source>
        <dbReference type="ARBA" id="ARBA00022448"/>
    </source>
</evidence>
<dbReference type="Pfam" id="PF00005">
    <property type="entry name" value="ABC_tran"/>
    <property type="match status" value="1"/>
</dbReference>
<dbReference type="AlphaFoldDB" id="A0AAU8IDI7"/>
<dbReference type="RefSeq" id="WP_353947869.1">
    <property type="nucleotide sequence ID" value="NZ_CP159510.1"/>
</dbReference>
<keyword evidence="1" id="KW-0813">Transport</keyword>
<dbReference type="PROSITE" id="PS50893">
    <property type="entry name" value="ABC_TRANSPORTER_2"/>
    <property type="match status" value="1"/>
</dbReference>
<name>A0AAU8IDI7_9BACL</name>
<dbReference type="InterPro" id="IPR017871">
    <property type="entry name" value="ABC_transporter-like_CS"/>
</dbReference>
<sequence>MCTLPVVNIKNLRYKNILSIDRLSISSGVVTCIIGESGSGKSTLLKMIDNMISPEYGTIEVLGKSIDAWNPIELRRRIVMMSQTPVMFPGDVRENLLIGLKFSDMPPVSDSRLKELLDMVRLHKSLDDDSDSLSGGEAQRVSLARILLINPPILLLDEPSSALDEETTAFVLQKVVDHVKASKSTLIMVTHSSAVVREFAEQVIEIENGHVIKEGGTVER</sequence>
<gene>
    <name evidence="5" type="ORF">ABNN70_11445</name>
</gene>
<evidence type="ECO:0000313" key="5">
    <source>
        <dbReference type="EMBL" id="XCJ16290.1"/>
    </source>
</evidence>
<dbReference type="PANTHER" id="PTHR43423:SF1">
    <property type="entry name" value="ABC TRANSPORTER I FAMILY MEMBER 17"/>
    <property type="match status" value="1"/>
</dbReference>
<accession>A0AAU8IDI7</accession>
<dbReference type="PROSITE" id="PS00211">
    <property type="entry name" value="ABC_TRANSPORTER_1"/>
    <property type="match status" value="1"/>
</dbReference>
<protein>
    <submittedName>
        <fullName evidence="5">ATP-binding cassette domain-containing protein</fullName>
    </submittedName>
</protein>
<evidence type="ECO:0000256" key="2">
    <source>
        <dbReference type="ARBA" id="ARBA00022741"/>
    </source>
</evidence>
<evidence type="ECO:0000259" key="4">
    <source>
        <dbReference type="PROSITE" id="PS50893"/>
    </source>
</evidence>
<reference evidence="5" key="1">
    <citation type="submission" date="2024-06" db="EMBL/GenBank/DDBJ databases">
        <authorList>
            <person name="Fan A."/>
            <person name="Zhang F.Y."/>
            <person name="Zhang L."/>
        </authorList>
    </citation>
    <scope>NUCLEOTIDE SEQUENCE</scope>
    <source>
        <strain evidence="5">Y61</strain>
    </source>
</reference>
<dbReference type="GO" id="GO:0016887">
    <property type="term" value="F:ATP hydrolysis activity"/>
    <property type="evidence" value="ECO:0007669"/>
    <property type="project" value="InterPro"/>
</dbReference>
<organism evidence="5">
    <name type="scientific">Sporolactobacillus sp. Y61</name>
    <dbReference type="NCBI Taxonomy" id="3160863"/>
    <lineage>
        <taxon>Bacteria</taxon>
        <taxon>Bacillati</taxon>
        <taxon>Bacillota</taxon>
        <taxon>Bacilli</taxon>
        <taxon>Bacillales</taxon>
        <taxon>Sporolactobacillaceae</taxon>
        <taxon>Sporolactobacillus</taxon>
    </lineage>
</organism>
<dbReference type="PANTHER" id="PTHR43423">
    <property type="entry name" value="ABC TRANSPORTER I FAMILY MEMBER 17"/>
    <property type="match status" value="1"/>
</dbReference>
<dbReference type="GO" id="GO:0005524">
    <property type="term" value="F:ATP binding"/>
    <property type="evidence" value="ECO:0007669"/>
    <property type="project" value="UniProtKB-KW"/>
</dbReference>
<dbReference type="Gene3D" id="3.40.50.300">
    <property type="entry name" value="P-loop containing nucleotide triphosphate hydrolases"/>
    <property type="match status" value="1"/>
</dbReference>
<feature type="domain" description="ABC transporter" evidence="4">
    <location>
        <begin position="1"/>
        <end position="220"/>
    </location>
</feature>
<proteinExistence type="predicted"/>
<dbReference type="InterPro" id="IPR027417">
    <property type="entry name" value="P-loop_NTPase"/>
</dbReference>
<keyword evidence="3 5" id="KW-0067">ATP-binding</keyword>
<dbReference type="InterPro" id="IPR003593">
    <property type="entry name" value="AAA+_ATPase"/>
</dbReference>
<dbReference type="InterPro" id="IPR003439">
    <property type="entry name" value="ABC_transporter-like_ATP-bd"/>
</dbReference>
<keyword evidence="2" id="KW-0547">Nucleotide-binding</keyword>
<dbReference type="SUPFAM" id="SSF52540">
    <property type="entry name" value="P-loop containing nucleoside triphosphate hydrolases"/>
    <property type="match status" value="1"/>
</dbReference>
<evidence type="ECO:0000256" key="3">
    <source>
        <dbReference type="ARBA" id="ARBA00022840"/>
    </source>
</evidence>
<dbReference type="SMART" id="SM00382">
    <property type="entry name" value="AAA"/>
    <property type="match status" value="1"/>
</dbReference>